<evidence type="ECO:0000313" key="2">
    <source>
        <dbReference type="EMBL" id="KAH3798430.1"/>
    </source>
</evidence>
<evidence type="ECO:0000313" key="3">
    <source>
        <dbReference type="Proteomes" id="UP000828390"/>
    </source>
</evidence>
<feature type="region of interest" description="Disordered" evidence="1">
    <location>
        <begin position="26"/>
        <end position="58"/>
    </location>
</feature>
<reference evidence="2" key="2">
    <citation type="submission" date="2020-11" db="EMBL/GenBank/DDBJ databases">
        <authorList>
            <person name="McCartney M.A."/>
            <person name="Auch B."/>
            <person name="Kono T."/>
            <person name="Mallez S."/>
            <person name="Becker A."/>
            <person name="Gohl D.M."/>
            <person name="Silverstein K.A.T."/>
            <person name="Koren S."/>
            <person name="Bechman K.B."/>
            <person name="Herman A."/>
            <person name="Abrahante J.E."/>
            <person name="Garbe J."/>
        </authorList>
    </citation>
    <scope>NUCLEOTIDE SEQUENCE</scope>
    <source>
        <strain evidence="2">Duluth1</strain>
        <tissue evidence="2">Whole animal</tissue>
    </source>
</reference>
<dbReference type="EMBL" id="JAIWYP010000007">
    <property type="protein sequence ID" value="KAH3798430.1"/>
    <property type="molecule type" value="Genomic_DNA"/>
</dbReference>
<keyword evidence="3" id="KW-1185">Reference proteome</keyword>
<protein>
    <submittedName>
        <fullName evidence="2">Uncharacterized protein</fullName>
    </submittedName>
</protein>
<evidence type="ECO:0000256" key="1">
    <source>
        <dbReference type="SAM" id="MobiDB-lite"/>
    </source>
</evidence>
<comment type="caution">
    <text evidence="2">The sequence shown here is derived from an EMBL/GenBank/DDBJ whole genome shotgun (WGS) entry which is preliminary data.</text>
</comment>
<dbReference type="Proteomes" id="UP000828390">
    <property type="component" value="Unassembled WGS sequence"/>
</dbReference>
<feature type="compositionally biased region" description="Polar residues" evidence="1">
    <location>
        <begin position="26"/>
        <end position="35"/>
    </location>
</feature>
<accession>A0A9D4FGQ7</accession>
<feature type="compositionally biased region" description="Basic and acidic residues" evidence="1">
    <location>
        <begin position="48"/>
        <end position="58"/>
    </location>
</feature>
<dbReference type="AlphaFoldDB" id="A0A9D4FGQ7"/>
<name>A0A9D4FGQ7_DREPO</name>
<gene>
    <name evidence="2" type="ORF">DPMN_152029</name>
</gene>
<organism evidence="2 3">
    <name type="scientific">Dreissena polymorpha</name>
    <name type="common">Zebra mussel</name>
    <name type="synonym">Mytilus polymorpha</name>
    <dbReference type="NCBI Taxonomy" id="45954"/>
    <lineage>
        <taxon>Eukaryota</taxon>
        <taxon>Metazoa</taxon>
        <taxon>Spiralia</taxon>
        <taxon>Lophotrochozoa</taxon>
        <taxon>Mollusca</taxon>
        <taxon>Bivalvia</taxon>
        <taxon>Autobranchia</taxon>
        <taxon>Heteroconchia</taxon>
        <taxon>Euheterodonta</taxon>
        <taxon>Imparidentia</taxon>
        <taxon>Neoheterodontei</taxon>
        <taxon>Myida</taxon>
        <taxon>Dreissenoidea</taxon>
        <taxon>Dreissenidae</taxon>
        <taxon>Dreissena</taxon>
    </lineage>
</organism>
<reference evidence="2" key="1">
    <citation type="journal article" date="2019" name="bioRxiv">
        <title>The Genome of the Zebra Mussel, Dreissena polymorpha: A Resource for Invasive Species Research.</title>
        <authorList>
            <person name="McCartney M.A."/>
            <person name="Auch B."/>
            <person name="Kono T."/>
            <person name="Mallez S."/>
            <person name="Zhang Y."/>
            <person name="Obille A."/>
            <person name="Becker A."/>
            <person name="Abrahante J.E."/>
            <person name="Garbe J."/>
            <person name="Badalamenti J.P."/>
            <person name="Herman A."/>
            <person name="Mangelson H."/>
            <person name="Liachko I."/>
            <person name="Sullivan S."/>
            <person name="Sone E.D."/>
            <person name="Koren S."/>
            <person name="Silverstein K.A.T."/>
            <person name="Beckman K.B."/>
            <person name="Gohl D.M."/>
        </authorList>
    </citation>
    <scope>NUCLEOTIDE SEQUENCE</scope>
    <source>
        <strain evidence="2">Duluth1</strain>
        <tissue evidence="2">Whole animal</tissue>
    </source>
</reference>
<sequence>MESAVTERDENGCEKTSELAIQIYDSSNNQHSEMVNSDKETISTATTKNDKRPPRSER</sequence>
<proteinExistence type="predicted"/>